<proteinExistence type="predicted"/>
<organism evidence="2">
    <name type="scientific">Spongospora subterranea</name>
    <dbReference type="NCBI Taxonomy" id="70186"/>
    <lineage>
        <taxon>Eukaryota</taxon>
        <taxon>Sar</taxon>
        <taxon>Rhizaria</taxon>
        <taxon>Endomyxa</taxon>
        <taxon>Phytomyxea</taxon>
        <taxon>Plasmodiophorida</taxon>
        <taxon>Plasmodiophoridae</taxon>
        <taxon>Spongospora</taxon>
    </lineage>
</organism>
<name>A0A0H5R4I1_9EUKA</name>
<evidence type="ECO:0000256" key="1">
    <source>
        <dbReference type="SAM" id="MobiDB-lite"/>
    </source>
</evidence>
<feature type="non-terminal residue" evidence="2">
    <location>
        <position position="203"/>
    </location>
</feature>
<sequence length="203" mass="22637">CRLPLRSGIIGSMDEDSGSQSSDTDVLQQVLALRTQHADTEPAYNVAVEDFDDPFHVQETANECDPASPKSRLVKRNKNRVLVSSDDDENIEQNEGLECEALITSGFSSVEIMANALSNDNLDVEYQAPTHTNDVQSVAFNHIQSGCTQTTIPTNSEKIVSKIFYAQYHERQYESNAKKVQNPQKRKLKRFIAKPSVSNTDDD</sequence>
<feature type="region of interest" description="Disordered" evidence="1">
    <location>
        <begin position="175"/>
        <end position="203"/>
    </location>
</feature>
<dbReference type="EMBL" id="HACM01002527">
    <property type="protein sequence ID" value="CRZ02969.1"/>
    <property type="molecule type" value="Transcribed_RNA"/>
</dbReference>
<reference evidence="2" key="1">
    <citation type="submission" date="2015-04" db="EMBL/GenBank/DDBJ databases">
        <title>The genome sequence of the plant pathogenic Rhizarian Plasmodiophora brassicae reveals insights in its biotrophic life cycle and the origin of chitin synthesis.</title>
        <authorList>
            <person name="Schwelm A."/>
            <person name="Fogelqvist J."/>
            <person name="Knaust A."/>
            <person name="Julke S."/>
            <person name="Lilja T."/>
            <person name="Dhandapani V."/>
            <person name="Bonilla-Rosso G."/>
            <person name="Karlsson M."/>
            <person name="Shevchenko A."/>
            <person name="Choi S.R."/>
            <person name="Kim H.G."/>
            <person name="Park J.Y."/>
            <person name="Lim Y.P."/>
            <person name="Ludwig-Muller J."/>
            <person name="Dixelius C."/>
        </authorList>
    </citation>
    <scope>NUCLEOTIDE SEQUENCE</scope>
    <source>
        <tissue evidence="2">Potato root galls</tissue>
    </source>
</reference>
<feature type="non-terminal residue" evidence="2">
    <location>
        <position position="1"/>
    </location>
</feature>
<evidence type="ECO:0000313" key="2">
    <source>
        <dbReference type="EMBL" id="CRZ02969.1"/>
    </source>
</evidence>
<protein>
    <submittedName>
        <fullName evidence="2">Uncharacterized protein</fullName>
    </submittedName>
</protein>
<dbReference type="AlphaFoldDB" id="A0A0H5R4I1"/>
<accession>A0A0H5R4I1</accession>
<feature type="region of interest" description="Disordered" evidence="1">
    <location>
        <begin position="1"/>
        <end position="24"/>
    </location>
</feature>